<dbReference type="Pfam" id="PF08324">
    <property type="entry name" value="PUL"/>
    <property type="match status" value="1"/>
</dbReference>
<dbReference type="SUPFAM" id="SSF50978">
    <property type="entry name" value="WD40 repeat-like"/>
    <property type="match status" value="1"/>
</dbReference>
<dbReference type="GO" id="GO:0005737">
    <property type="term" value="C:cytoplasm"/>
    <property type="evidence" value="ECO:0007669"/>
    <property type="project" value="UniProtKB-SubCell"/>
</dbReference>
<dbReference type="Pfam" id="PF00400">
    <property type="entry name" value="WD40"/>
    <property type="match status" value="5"/>
</dbReference>
<evidence type="ECO:0000259" key="7">
    <source>
        <dbReference type="PROSITE" id="PS51394"/>
    </source>
</evidence>
<dbReference type="GO" id="GO:0043161">
    <property type="term" value="P:proteasome-mediated ubiquitin-dependent protein catabolic process"/>
    <property type="evidence" value="ECO:0007669"/>
    <property type="project" value="TreeGrafter"/>
</dbReference>
<dbReference type="InterPro" id="IPR011989">
    <property type="entry name" value="ARM-like"/>
</dbReference>
<feature type="repeat" description="WD" evidence="5">
    <location>
        <begin position="232"/>
        <end position="263"/>
    </location>
</feature>
<dbReference type="InterPro" id="IPR016024">
    <property type="entry name" value="ARM-type_fold"/>
</dbReference>
<evidence type="ECO:0000313" key="10">
    <source>
        <dbReference type="Proteomes" id="UP000297777"/>
    </source>
</evidence>
<dbReference type="InterPro" id="IPR015943">
    <property type="entry name" value="WD40/YVTN_repeat-like_dom_sf"/>
</dbReference>
<feature type="region of interest" description="Disordered" evidence="6">
    <location>
        <begin position="461"/>
        <end position="498"/>
    </location>
</feature>
<dbReference type="PROSITE" id="PS51396">
    <property type="entry name" value="PUL"/>
    <property type="match status" value="1"/>
</dbReference>
<dbReference type="FunFam" id="2.130.10.10:FF:000236">
    <property type="entry name" value="Polyubiquitin binding protein (Doa1/Ufd3)"/>
    <property type="match status" value="1"/>
</dbReference>
<dbReference type="FunFam" id="3.10.20.870:FF:000003">
    <property type="entry name" value="Polyubiquitin binding (Doa1 Ufd3) protein"/>
    <property type="match status" value="1"/>
</dbReference>
<evidence type="ECO:0000256" key="5">
    <source>
        <dbReference type="PROSITE-ProRule" id="PRU00221"/>
    </source>
</evidence>
<proteinExistence type="predicted"/>
<dbReference type="InterPro" id="IPR020472">
    <property type="entry name" value="WD40_PAC1"/>
</dbReference>
<evidence type="ECO:0000256" key="1">
    <source>
        <dbReference type="ARBA" id="ARBA00004496"/>
    </source>
</evidence>
<dbReference type="PRINTS" id="PR00320">
    <property type="entry name" value="GPROTEINBRPT"/>
</dbReference>
<dbReference type="PANTHER" id="PTHR19849:SF0">
    <property type="entry name" value="PHOSPHOLIPASE A-2-ACTIVATING PROTEIN"/>
    <property type="match status" value="1"/>
</dbReference>
<dbReference type="Gene3D" id="3.10.20.870">
    <property type="entry name" value="PFU (PLAA family ubiquitin binding), C-terminal domain"/>
    <property type="match status" value="1"/>
</dbReference>
<evidence type="ECO:0000256" key="2">
    <source>
        <dbReference type="ARBA" id="ARBA00022490"/>
    </source>
</evidence>
<keyword evidence="4" id="KW-0677">Repeat</keyword>
<dbReference type="SUPFAM" id="SSF48371">
    <property type="entry name" value="ARM repeat"/>
    <property type="match status" value="1"/>
</dbReference>
<dbReference type="InterPro" id="IPR015155">
    <property type="entry name" value="PFU"/>
</dbReference>
<dbReference type="SMART" id="SM00320">
    <property type="entry name" value="WD40"/>
    <property type="match status" value="6"/>
</dbReference>
<feature type="domain" description="PFU" evidence="7">
    <location>
        <begin position="371"/>
        <end position="467"/>
    </location>
</feature>
<dbReference type="EMBL" id="PQXH01000047">
    <property type="protein sequence ID" value="TGO14859.1"/>
    <property type="molecule type" value="Genomic_DNA"/>
</dbReference>
<gene>
    <name evidence="9" type="ORF">BTUL_0047g00210</name>
</gene>
<dbReference type="InterPro" id="IPR013535">
    <property type="entry name" value="PUL_dom"/>
</dbReference>
<dbReference type="PROSITE" id="PS51394">
    <property type="entry name" value="PFU"/>
    <property type="match status" value="1"/>
</dbReference>
<organism evidence="9 10">
    <name type="scientific">Botrytis tulipae</name>
    <dbReference type="NCBI Taxonomy" id="87230"/>
    <lineage>
        <taxon>Eukaryota</taxon>
        <taxon>Fungi</taxon>
        <taxon>Dikarya</taxon>
        <taxon>Ascomycota</taxon>
        <taxon>Pezizomycotina</taxon>
        <taxon>Leotiomycetes</taxon>
        <taxon>Helotiales</taxon>
        <taxon>Sclerotiniaceae</taxon>
        <taxon>Botrytis</taxon>
    </lineage>
</organism>
<dbReference type="CDD" id="cd00200">
    <property type="entry name" value="WD40"/>
    <property type="match status" value="1"/>
</dbReference>
<dbReference type="GO" id="GO:0043130">
    <property type="term" value="F:ubiquitin binding"/>
    <property type="evidence" value="ECO:0007669"/>
    <property type="project" value="TreeGrafter"/>
</dbReference>
<dbReference type="PROSITE" id="PS50082">
    <property type="entry name" value="WD_REPEATS_2"/>
    <property type="match status" value="4"/>
</dbReference>
<dbReference type="PROSITE" id="PS50294">
    <property type="entry name" value="WD_REPEATS_REGION"/>
    <property type="match status" value="3"/>
</dbReference>
<sequence>MAEYKLSASLAGHEDDVRAVAFPSAKAVVSASRDGTVRLWKQLSDNPPIFDATISSHATAFVNTVAYLPPSSQFPDGLVISGGKDTVIEVRQPSKGPEENAEALLIGHSHNICALDVDPAGRFIISGSWDAEARIWPLGKWECESVLRGHEGSVWAVLAIDSETVITACADKLIRVFNTSGKLLRTIRGSADVVRALCRLPKGHPSGADFASAGNDGVIRLWTLSGKQVAELHGHENFIYSIASTPSGEIISSGEDRTLRIWKDSQCIQTITHPAISVWGVAVCGENGDIVSGASDRVVRVFTKNSERFADAETTTLFEDSVKESSIPQQSLPEVNKEKLPGPEFLTQKSGTKEGQVQMIRELNGAVTAHTWSSAQGQWINVGTVVDAVGSSGKKVEYLGKEYDFVFDVDIEDGKPPLKLPYNLSQNPYEAATKFIANNELPVTYLEQVANFITTNTQGATIGQTQESSGPDAWGSDQRYRPGEGESSAPANIPPPPKVLPQKEYLSIIVASVPKMQKKIEEVNKALINDGQKGVSLNPEELEVLQTLRKHLESTGATNTSQSVSGGLDLAIKLSTHWPYKDRLAGLDLLRLLAIAPETATFRSNDGQSIIDVFSQAALESSPPSENHVMMAVRGFANLFDSTEGRQLATDNFDKVHDLIKTAIQTSTNRNLLVAATTVYINYAVLFTETDPDFEQVLAVLDTVMSILKTQVDSEVLYRGLVALGTLLTVGDEIREAGKDVYGVLTAVDGCIKKATDPRVKNVGKEIRELLA</sequence>
<dbReference type="InterPro" id="IPR036322">
    <property type="entry name" value="WD40_repeat_dom_sf"/>
</dbReference>
<dbReference type="AlphaFoldDB" id="A0A4Z1ETU7"/>
<protein>
    <recommendedName>
        <fullName evidence="11">PFU domain-containing protein</fullName>
    </recommendedName>
</protein>
<feature type="repeat" description="WD" evidence="5">
    <location>
        <begin position="105"/>
        <end position="136"/>
    </location>
</feature>
<keyword evidence="2" id="KW-0963">Cytoplasm</keyword>
<dbReference type="PANTHER" id="PTHR19849">
    <property type="entry name" value="PHOSPHOLIPASE A-2-ACTIVATING PROTEIN"/>
    <property type="match status" value="1"/>
</dbReference>
<reference evidence="9 10" key="1">
    <citation type="submission" date="2017-12" db="EMBL/GenBank/DDBJ databases">
        <title>Comparative genomics of Botrytis spp.</title>
        <authorList>
            <person name="Valero-Jimenez C.A."/>
            <person name="Tapia P."/>
            <person name="Veloso J."/>
            <person name="Silva-Moreno E."/>
            <person name="Staats M."/>
            <person name="Valdes J.H."/>
            <person name="Van Kan J.A.L."/>
        </authorList>
    </citation>
    <scope>NUCLEOTIDE SEQUENCE [LARGE SCALE GENOMIC DNA]</scope>
    <source>
        <strain evidence="9 10">Bt9001</strain>
    </source>
</reference>
<feature type="repeat" description="WD" evidence="5">
    <location>
        <begin position="10"/>
        <end position="41"/>
    </location>
</feature>
<evidence type="ECO:0008006" key="11">
    <source>
        <dbReference type="Google" id="ProtNLM"/>
    </source>
</evidence>
<dbReference type="GO" id="GO:0005634">
    <property type="term" value="C:nucleus"/>
    <property type="evidence" value="ECO:0007669"/>
    <property type="project" value="TreeGrafter"/>
</dbReference>
<evidence type="ECO:0000259" key="8">
    <source>
        <dbReference type="PROSITE" id="PS51396"/>
    </source>
</evidence>
<dbReference type="Pfam" id="PF09070">
    <property type="entry name" value="PFU"/>
    <property type="match status" value="1"/>
</dbReference>
<evidence type="ECO:0000256" key="3">
    <source>
        <dbReference type="ARBA" id="ARBA00022574"/>
    </source>
</evidence>
<dbReference type="Gene3D" id="2.130.10.10">
    <property type="entry name" value="YVTN repeat-like/Quinoprotein amine dehydrogenase"/>
    <property type="match status" value="1"/>
</dbReference>
<dbReference type="GO" id="GO:0010992">
    <property type="term" value="P:ubiquitin recycling"/>
    <property type="evidence" value="ECO:0007669"/>
    <property type="project" value="TreeGrafter"/>
</dbReference>
<dbReference type="Gene3D" id="1.25.10.10">
    <property type="entry name" value="Leucine-rich Repeat Variant"/>
    <property type="match status" value="1"/>
</dbReference>
<name>A0A4Z1ETU7_9HELO</name>
<dbReference type="OrthoDB" id="10265988at2759"/>
<feature type="domain" description="PUL" evidence="8">
    <location>
        <begin position="498"/>
        <end position="770"/>
    </location>
</feature>
<evidence type="ECO:0000313" key="9">
    <source>
        <dbReference type="EMBL" id="TGO14859.1"/>
    </source>
</evidence>
<dbReference type="Proteomes" id="UP000297777">
    <property type="component" value="Unassembled WGS sequence"/>
</dbReference>
<keyword evidence="10" id="KW-1185">Reference proteome</keyword>
<dbReference type="InterPro" id="IPR001680">
    <property type="entry name" value="WD40_rpt"/>
</dbReference>
<comment type="subcellular location">
    <subcellularLocation>
        <location evidence="1">Cytoplasm</location>
    </subcellularLocation>
</comment>
<comment type="caution">
    <text evidence="9">The sequence shown here is derived from an EMBL/GenBank/DDBJ whole genome shotgun (WGS) entry which is preliminary data.</text>
</comment>
<evidence type="ECO:0000256" key="6">
    <source>
        <dbReference type="SAM" id="MobiDB-lite"/>
    </source>
</evidence>
<keyword evidence="3 5" id="KW-0853">WD repeat</keyword>
<feature type="repeat" description="WD" evidence="5">
    <location>
        <begin position="204"/>
        <end position="232"/>
    </location>
</feature>
<evidence type="ECO:0000256" key="4">
    <source>
        <dbReference type="ARBA" id="ARBA00022737"/>
    </source>
</evidence>
<accession>A0A4Z1ETU7</accession>
<dbReference type="InterPro" id="IPR038122">
    <property type="entry name" value="PFU_sf"/>
</dbReference>